<feature type="region of interest" description="Disordered" evidence="1">
    <location>
        <begin position="1"/>
        <end position="85"/>
    </location>
</feature>
<evidence type="ECO:0000313" key="3">
    <source>
        <dbReference type="Proteomes" id="UP001521785"/>
    </source>
</evidence>
<keyword evidence="3" id="KW-1185">Reference proteome</keyword>
<dbReference type="Proteomes" id="UP001521785">
    <property type="component" value="Unassembled WGS sequence"/>
</dbReference>
<dbReference type="EMBL" id="JAKJXO020000001">
    <property type="protein sequence ID" value="KAL1612098.1"/>
    <property type="molecule type" value="Genomic_DNA"/>
</dbReference>
<comment type="caution">
    <text evidence="2">The sequence shown here is derived from an EMBL/GenBank/DDBJ whole genome shotgun (WGS) entry which is preliminary data.</text>
</comment>
<evidence type="ECO:0000256" key="1">
    <source>
        <dbReference type="SAM" id="MobiDB-lite"/>
    </source>
</evidence>
<feature type="compositionally biased region" description="Polar residues" evidence="1">
    <location>
        <begin position="37"/>
        <end position="65"/>
    </location>
</feature>
<accession>A0ABR3S5Y9</accession>
<evidence type="ECO:0000313" key="2">
    <source>
        <dbReference type="EMBL" id="KAL1612098.1"/>
    </source>
</evidence>
<sequence length="311" mass="33639">MLRPAVSRARAAVHPRAFSSTSSHSPAVLRPKHLDSTQDSPHLTNPDTLATTSFSPMNPGVTVTRSFPEPPQPPQDASNPHPNISALVATSTSCSPANPGATLPLFSALNVELGSRPRVLEDIPSIMKRFDVPVANVLRRFPDTPQTTSHAESKQTATKPETKTPVHKMETTAPRPWFFKLPAFLRPREGTTYYGTLSLTQEAKVVGKPNVFQYILYGKPDPDARGEAEVEVAEKRTVWQAVLYGVVEADGGHVGTIADVKGSTIEGEKVGDGVEGVVAVENVEKKMKKKKVEKAKMGEIFQDVGYGIVAK</sequence>
<feature type="region of interest" description="Disordered" evidence="1">
    <location>
        <begin position="141"/>
        <end position="168"/>
    </location>
</feature>
<feature type="compositionally biased region" description="Polar residues" evidence="1">
    <location>
        <begin position="144"/>
        <end position="159"/>
    </location>
</feature>
<proteinExistence type="predicted"/>
<organism evidence="2 3">
    <name type="scientific">Paraconiothyrium brasiliense</name>
    <dbReference type="NCBI Taxonomy" id="300254"/>
    <lineage>
        <taxon>Eukaryota</taxon>
        <taxon>Fungi</taxon>
        <taxon>Dikarya</taxon>
        <taxon>Ascomycota</taxon>
        <taxon>Pezizomycotina</taxon>
        <taxon>Dothideomycetes</taxon>
        <taxon>Pleosporomycetidae</taxon>
        <taxon>Pleosporales</taxon>
        <taxon>Massarineae</taxon>
        <taxon>Didymosphaeriaceae</taxon>
        <taxon>Paraconiothyrium</taxon>
    </lineage>
</organism>
<protein>
    <submittedName>
        <fullName evidence="2">Uncharacterized protein</fullName>
    </submittedName>
</protein>
<feature type="compositionally biased region" description="Polar residues" evidence="1">
    <location>
        <begin position="75"/>
        <end position="85"/>
    </location>
</feature>
<reference evidence="2 3" key="1">
    <citation type="submission" date="2024-02" db="EMBL/GenBank/DDBJ databases">
        <title>De novo assembly and annotation of 12 fungi associated with fruit tree decline syndrome in Ontario, Canada.</title>
        <authorList>
            <person name="Sulman M."/>
            <person name="Ellouze W."/>
            <person name="Ilyukhin E."/>
        </authorList>
    </citation>
    <scope>NUCLEOTIDE SEQUENCE [LARGE SCALE GENOMIC DNA]</scope>
    <source>
        <strain evidence="2 3">M42-189</strain>
    </source>
</reference>
<gene>
    <name evidence="2" type="ORF">SLS60_000321</name>
</gene>
<name>A0ABR3S5Y9_9PLEO</name>